<gene>
    <name evidence="1" type="ORF">ZT1A5_G4285</name>
</gene>
<accession>A0A1Y6LEV2</accession>
<reference evidence="1 2" key="1">
    <citation type="submission" date="2016-10" db="EMBL/GenBank/DDBJ databases">
        <authorList>
            <person name="Varghese N."/>
        </authorList>
    </citation>
    <scope>NUCLEOTIDE SEQUENCE [LARGE SCALE GENOMIC DNA]</scope>
</reference>
<organism evidence="1 2">
    <name type="scientific">Zymoseptoria tritici ST99CH_1A5</name>
    <dbReference type="NCBI Taxonomy" id="1276529"/>
    <lineage>
        <taxon>Eukaryota</taxon>
        <taxon>Fungi</taxon>
        <taxon>Dikarya</taxon>
        <taxon>Ascomycota</taxon>
        <taxon>Pezizomycotina</taxon>
        <taxon>Dothideomycetes</taxon>
        <taxon>Dothideomycetidae</taxon>
        <taxon>Mycosphaerellales</taxon>
        <taxon>Mycosphaerellaceae</taxon>
        <taxon>Zymoseptoria</taxon>
    </lineage>
</organism>
<dbReference type="EMBL" id="LT882678">
    <property type="protein sequence ID" value="SMY22845.1"/>
    <property type="molecule type" value="Genomic_DNA"/>
</dbReference>
<protein>
    <recommendedName>
        <fullName evidence="3">N-acetyltransferase domain-containing protein</fullName>
    </recommendedName>
</protein>
<sequence>MAVDTLGFKDIAFELSVLDCGNNRERWDGAGDESDHTCQHPNITSYSGALCDERHAALGHIRIHLLNKREMDSQGINRMWEESRAYDAVHRGMMGSVENFISNEEFPCNREGNFAEAHSIVFIEEVCIIPERRGHDLGLHAVCMALIKVGVGQNAVVLLQAGSVGECPTSISKASERLTAHWMRLGFEAWSPSDDAWLCLSLQDEKFGLEVMHRRTTGPDVKSSKAAALS</sequence>
<evidence type="ECO:0008006" key="3">
    <source>
        <dbReference type="Google" id="ProtNLM"/>
    </source>
</evidence>
<dbReference type="AlphaFoldDB" id="A0A1Y6LEV2"/>
<evidence type="ECO:0000313" key="1">
    <source>
        <dbReference type="EMBL" id="SMY22845.1"/>
    </source>
</evidence>
<proteinExistence type="predicted"/>
<evidence type="ECO:0000313" key="2">
    <source>
        <dbReference type="Proteomes" id="UP000215453"/>
    </source>
</evidence>
<dbReference type="Proteomes" id="UP000215453">
    <property type="component" value="Chromosome 3"/>
</dbReference>
<name>A0A1Y6LEV2_ZYMTR</name>